<evidence type="ECO:0000313" key="3">
    <source>
        <dbReference type="Proteomes" id="UP001295444"/>
    </source>
</evidence>
<proteinExistence type="predicted"/>
<reference evidence="2" key="1">
    <citation type="submission" date="2022-03" db="EMBL/GenBank/DDBJ databases">
        <authorList>
            <person name="Alioto T."/>
            <person name="Alioto T."/>
            <person name="Gomez Garrido J."/>
        </authorList>
    </citation>
    <scope>NUCLEOTIDE SEQUENCE</scope>
</reference>
<keyword evidence="3" id="KW-1185">Reference proteome</keyword>
<dbReference type="EMBL" id="CAKOES020001612">
    <property type="protein sequence ID" value="CAH2330882.1"/>
    <property type="molecule type" value="Genomic_DNA"/>
</dbReference>
<dbReference type="Proteomes" id="UP001295444">
    <property type="component" value="Unassembled WGS sequence"/>
</dbReference>
<feature type="region of interest" description="Disordered" evidence="1">
    <location>
        <begin position="1"/>
        <end position="49"/>
    </location>
</feature>
<feature type="compositionally biased region" description="Basic residues" evidence="1">
    <location>
        <begin position="24"/>
        <end position="42"/>
    </location>
</feature>
<protein>
    <submittedName>
        <fullName evidence="2">Uncharacterized protein</fullName>
    </submittedName>
</protein>
<dbReference type="AlphaFoldDB" id="A0AAD1TSH2"/>
<feature type="compositionally biased region" description="Polar residues" evidence="1">
    <location>
        <begin position="1"/>
        <end position="21"/>
    </location>
</feature>
<sequence>MRNEKNSPNGEPNAFGSLQQNDTRKRKHKKRENKPRPLRRRGTATVAQR</sequence>
<gene>
    <name evidence="2" type="ORF">PECUL_23A010384</name>
</gene>
<organism evidence="2 3">
    <name type="scientific">Pelobates cultripes</name>
    <name type="common">Western spadefoot toad</name>
    <dbReference type="NCBI Taxonomy" id="61616"/>
    <lineage>
        <taxon>Eukaryota</taxon>
        <taxon>Metazoa</taxon>
        <taxon>Chordata</taxon>
        <taxon>Craniata</taxon>
        <taxon>Vertebrata</taxon>
        <taxon>Euteleostomi</taxon>
        <taxon>Amphibia</taxon>
        <taxon>Batrachia</taxon>
        <taxon>Anura</taxon>
        <taxon>Pelobatoidea</taxon>
        <taxon>Pelobatidae</taxon>
        <taxon>Pelobates</taxon>
    </lineage>
</organism>
<comment type="caution">
    <text evidence="2">The sequence shown here is derived from an EMBL/GenBank/DDBJ whole genome shotgun (WGS) entry which is preliminary data.</text>
</comment>
<name>A0AAD1TSH2_PELCU</name>
<evidence type="ECO:0000313" key="2">
    <source>
        <dbReference type="EMBL" id="CAH2330882.1"/>
    </source>
</evidence>
<accession>A0AAD1TSH2</accession>
<evidence type="ECO:0000256" key="1">
    <source>
        <dbReference type="SAM" id="MobiDB-lite"/>
    </source>
</evidence>